<sequence length="118" mass="13497">MKNLAPDITRQRLLLEGHFTAAVDEALIRRFLRELPQSLDLRTYGEPTVFVPGGRGRDSNEGYDAFVPLIDSGISLYVWTTKRFLAMVMFTCKRFDEAAAVRFTNEFFAMAQTEHQGF</sequence>
<gene>
    <name evidence="2" type="ORF">NUM_06400</name>
</gene>
<dbReference type="AlphaFoldDB" id="A0A8J4A8R1"/>
<dbReference type="RefSeq" id="WP_207123008.1">
    <property type="nucleotide sequence ID" value="NZ_BOPO01000006.1"/>
</dbReference>
<reference evidence="3" key="1">
    <citation type="journal article" date="2021" name="Int. J. Syst. Evol. Microbiol.">
        <title>Actinocatenispora comari sp. nov., an endophytic actinomycete isolated from aerial parts of Comarum salesowianum.</title>
        <authorList>
            <person name="Oyunbileg N."/>
            <person name="Iizaka Y."/>
            <person name="Hamada M."/>
            <person name="Davaapurev B.O."/>
            <person name="Fukumoto A."/>
            <person name="Tsetseg B."/>
            <person name="Kato F."/>
            <person name="Tamura T."/>
            <person name="Batkhuu J."/>
            <person name="Anzai Y."/>
        </authorList>
    </citation>
    <scope>NUCLEOTIDE SEQUENCE [LARGE SCALE GENOMIC DNA]</scope>
    <source>
        <strain evidence="3">NUM-2625</strain>
    </source>
</reference>
<organism evidence="2 3">
    <name type="scientific">Actinocatenispora comari</name>
    <dbReference type="NCBI Taxonomy" id="2807577"/>
    <lineage>
        <taxon>Bacteria</taxon>
        <taxon>Bacillati</taxon>
        <taxon>Actinomycetota</taxon>
        <taxon>Actinomycetes</taxon>
        <taxon>Micromonosporales</taxon>
        <taxon>Micromonosporaceae</taxon>
        <taxon>Actinocatenispora</taxon>
    </lineage>
</organism>
<evidence type="ECO:0000313" key="2">
    <source>
        <dbReference type="EMBL" id="GIL25385.1"/>
    </source>
</evidence>
<dbReference type="Gene3D" id="3.60.90.10">
    <property type="entry name" value="S-adenosylmethionine decarboxylase"/>
    <property type="match status" value="1"/>
</dbReference>
<keyword evidence="3" id="KW-1185">Reference proteome</keyword>
<comment type="cofactor">
    <cofactor evidence="1">
        <name>pyruvate</name>
        <dbReference type="ChEBI" id="CHEBI:15361"/>
    </cofactor>
</comment>
<dbReference type="Proteomes" id="UP000614996">
    <property type="component" value="Unassembled WGS sequence"/>
</dbReference>
<dbReference type="Pfam" id="PF02675">
    <property type="entry name" value="AdoMet_dc"/>
    <property type="match status" value="1"/>
</dbReference>
<accession>A0A8J4A8R1</accession>
<dbReference type="InterPro" id="IPR003826">
    <property type="entry name" value="AdoMetDC_fam_prok"/>
</dbReference>
<proteinExistence type="predicted"/>
<dbReference type="GO" id="GO:0008295">
    <property type="term" value="P:spermidine biosynthetic process"/>
    <property type="evidence" value="ECO:0007669"/>
    <property type="project" value="InterPro"/>
</dbReference>
<evidence type="ECO:0000313" key="3">
    <source>
        <dbReference type="Proteomes" id="UP000614996"/>
    </source>
</evidence>
<protein>
    <submittedName>
        <fullName evidence="2">Uncharacterized protein</fullName>
    </submittedName>
</protein>
<dbReference type="EMBL" id="BOPO01000006">
    <property type="protein sequence ID" value="GIL25385.1"/>
    <property type="molecule type" value="Genomic_DNA"/>
</dbReference>
<comment type="caution">
    <text evidence="2">The sequence shown here is derived from an EMBL/GenBank/DDBJ whole genome shotgun (WGS) entry which is preliminary data.</text>
</comment>
<name>A0A8J4A8R1_9ACTN</name>
<evidence type="ECO:0000256" key="1">
    <source>
        <dbReference type="ARBA" id="ARBA00001928"/>
    </source>
</evidence>
<dbReference type="GO" id="GO:0004014">
    <property type="term" value="F:adenosylmethionine decarboxylase activity"/>
    <property type="evidence" value="ECO:0007669"/>
    <property type="project" value="InterPro"/>
</dbReference>